<evidence type="ECO:0000313" key="3">
    <source>
        <dbReference type="EMBL" id="CAB4535317.1"/>
    </source>
</evidence>
<evidence type="ECO:0000259" key="2">
    <source>
        <dbReference type="Pfam" id="PF02517"/>
    </source>
</evidence>
<dbReference type="EMBL" id="CAEZSG010000048">
    <property type="protein sequence ID" value="CAB4535317.1"/>
    <property type="molecule type" value="Genomic_DNA"/>
</dbReference>
<feature type="transmembrane region" description="Helical" evidence="1">
    <location>
        <begin position="7"/>
        <end position="28"/>
    </location>
</feature>
<organism evidence="3">
    <name type="scientific">freshwater metagenome</name>
    <dbReference type="NCBI Taxonomy" id="449393"/>
    <lineage>
        <taxon>unclassified sequences</taxon>
        <taxon>metagenomes</taxon>
        <taxon>ecological metagenomes</taxon>
    </lineage>
</organism>
<proteinExistence type="predicted"/>
<feature type="transmembrane region" description="Helical" evidence="1">
    <location>
        <begin position="231"/>
        <end position="252"/>
    </location>
</feature>
<dbReference type="GO" id="GO:0004175">
    <property type="term" value="F:endopeptidase activity"/>
    <property type="evidence" value="ECO:0007669"/>
    <property type="project" value="UniProtKB-ARBA"/>
</dbReference>
<dbReference type="GO" id="GO:0080120">
    <property type="term" value="P:CAAX-box protein maturation"/>
    <property type="evidence" value="ECO:0007669"/>
    <property type="project" value="UniProtKB-ARBA"/>
</dbReference>
<sequence>MTRSKWEIVVVLLLSYGMSALYSVVGIANRLTQPTPLSQQTATLNRPLATQELFDLIYQVLGVVSGLAPVALVVWLVWRDTPPRLGAIGIGWSDGYSWPKMRHEIAVGFGLAALIGIPGIGVYLAARALNLGVTVVPTTLDAHWWTVPVLILWALRAGIGEEVIVVGYLFDRLKSLGWSPWVIITAAALLRGTYHLYQGFGGFAGNIAMGLVFGAIYAWKRRLAPLVIAHVIIDITAFVGYPLAISLFSGLFA</sequence>
<feature type="transmembrane region" description="Helical" evidence="1">
    <location>
        <begin position="200"/>
        <end position="219"/>
    </location>
</feature>
<gene>
    <name evidence="3" type="ORF">UFOPK1413_00430</name>
</gene>
<feature type="transmembrane region" description="Helical" evidence="1">
    <location>
        <begin position="176"/>
        <end position="194"/>
    </location>
</feature>
<evidence type="ECO:0000256" key="1">
    <source>
        <dbReference type="SAM" id="Phobius"/>
    </source>
</evidence>
<feature type="transmembrane region" description="Helical" evidence="1">
    <location>
        <begin position="105"/>
        <end position="125"/>
    </location>
</feature>
<keyword evidence="1" id="KW-1133">Transmembrane helix</keyword>
<feature type="transmembrane region" description="Helical" evidence="1">
    <location>
        <begin position="145"/>
        <end position="169"/>
    </location>
</feature>
<reference evidence="3" key="1">
    <citation type="submission" date="2020-05" db="EMBL/GenBank/DDBJ databases">
        <authorList>
            <person name="Chiriac C."/>
            <person name="Salcher M."/>
            <person name="Ghai R."/>
            <person name="Kavagutti S V."/>
        </authorList>
    </citation>
    <scope>NUCLEOTIDE SEQUENCE</scope>
</reference>
<dbReference type="InterPro" id="IPR003675">
    <property type="entry name" value="Rce1/LyrA-like_dom"/>
</dbReference>
<keyword evidence="1" id="KW-0812">Transmembrane</keyword>
<protein>
    <submittedName>
        <fullName evidence="3">Unannotated protein</fullName>
    </submittedName>
</protein>
<keyword evidence="1" id="KW-0472">Membrane</keyword>
<dbReference type="AlphaFoldDB" id="A0A6J6B9L4"/>
<feature type="domain" description="CAAX prenyl protease 2/Lysostaphin resistance protein A-like" evidence="2">
    <location>
        <begin position="144"/>
        <end position="235"/>
    </location>
</feature>
<name>A0A6J6B9L4_9ZZZZ</name>
<dbReference type="Pfam" id="PF02517">
    <property type="entry name" value="Rce1-like"/>
    <property type="match status" value="1"/>
</dbReference>
<accession>A0A6J6B9L4</accession>
<feature type="transmembrane region" description="Helical" evidence="1">
    <location>
        <begin position="56"/>
        <end position="78"/>
    </location>
</feature>